<feature type="non-terminal residue" evidence="3">
    <location>
        <position position="256"/>
    </location>
</feature>
<dbReference type="PANTHER" id="PTHR24095:SF14">
    <property type="entry name" value="ACETYL-COENZYME A SYNTHETASE 1"/>
    <property type="match status" value="1"/>
</dbReference>
<dbReference type="GO" id="GO:0006085">
    <property type="term" value="P:acetyl-CoA biosynthetic process"/>
    <property type="evidence" value="ECO:0007669"/>
    <property type="project" value="TreeGrafter"/>
</dbReference>
<dbReference type="PANTHER" id="PTHR24095">
    <property type="entry name" value="ACETYL-COENZYME A SYNTHETASE"/>
    <property type="match status" value="1"/>
</dbReference>
<dbReference type="EMBL" id="AUZX01001730">
    <property type="protein sequence ID" value="EQD78323.1"/>
    <property type="molecule type" value="Genomic_DNA"/>
</dbReference>
<dbReference type="AlphaFoldDB" id="T1CAM7"/>
<dbReference type="Pfam" id="PF13193">
    <property type="entry name" value="AMP-binding_C"/>
    <property type="match status" value="1"/>
</dbReference>
<dbReference type="EC" id="6.2.1.1" evidence="1"/>
<dbReference type="SUPFAM" id="SSF56801">
    <property type="entry name" value="Acetyl-CoA synthetase-like"/>
    <property type="match status" value="1"/>
</dbReference>
<evidence type="ECO:0000259" key="2">
    <source>
        <dbReference type="Pfam" id="PF13193"/>
    </source>
</evidence>
<comment type="caution">
    <text evidence="3">The sequence shown here is derived from an EMBL/GenBank/DDBJ whole genome shotgun (WGS) entry which is preliminary data.</text>
</comment>
<reference evidence="3" key="1">
    <citation type="submission" date="2013-08" db="EMBL/GenBank/DDBJ databases">
        <authorList>
            <person name="Mendez C."/>
            <person name="Richter M."/>
            <person name="Ferrer M."/>
            <person name="Sanchez J."/>
        </authorList>
    </citation>
    <scope>NUCLEOTIDE SEQUENCE</scope>
</reference>
<protein>
    <recommendedName>
        <fullName evidence="1">acetate--CoA ligase</fullName>
        <ecNumber evidence="1">6.2.1.1</ecNumber>
    </recommendedName>
</protein>
<accession>T1CAM7</accession>
<organism evidence="3">
    <name type="scientific">mine drainage metagenome</name>
    <dbReference type="NCBI Taxonomy" id="410659"/>
    <lineage>
        <taxon>unclassified sequences</taxon>
        <taxon>metagenomes</taxon>
        <taxon>ecological metagenomes</taxon>
    </lineage>
</organism>
<dbReference type="GO" id="GO:0003987">
    <property type="term" value="F:acetate-CoA ligase activity"/>
    <property type="evidence" value="ECO:0007669"/>
    <property type="project" value="UniProtKB-EC"/>
</dbReference>
<dbReference type="InterPro" id="IPR045851">
    <property type="entry name" value="AMP-bd_C_sf"/>
</dbReference>
<dbReference type="Gene3D" id="3.30.300.30">
    <property type="match status" value="1"/>
</dbReference>
<dbReference type="Gene3D" id="3.40.50.12780">
    <property type="entry name" value="N-terminal domain of ligase-like"/>
    <property type="match status" value="1"/>
</dbReference>
<gene>
    <name evidence="3" type="ORF">B1A_02315</name>
</gene>
<dbReference type="InterPro" id="IPR025110">
    <property type="entry name" value="AMP-bd_C"/>
</dbReference>
<evidence type="ECO:0000313" key="3">
    <source>
        <dbReference type="EMBL" id="EQD78323.1"/>
    </source>
</evidence>
<evidence type="ECO:0000256" key="1">
    <source>
        <dbReference type="ARBA" id="ARBA00013275"/>
    </source>
</evidence>
<proteinExistence type="predicted"/>
<reference evidence="3" key="2">
    <citation type="journal article" date="2014" name="ISME J.">
        <title>Microbial stratification in low pH oxic and suboxic macroscopic growths along an acid mine drainage.</title>
        <authorList>
            <person name="Mendez-Garcia C."/>
            <person name="Mesa V."/>
            <person name="Sprenger R.R."/>
            <person name="Richter M."/>
            <person name="Diez M.S."/>
            <person name="Solano J."/>
            <person name="Bargiela R."/>
            <person name="Golyshina O.V."/>
            <person name="Manteca A."/>
            <person name="Ramos J.L."/>
            <person name="Gallego J.R."/>
            <person name="Llorente I."/>
            <person name="Martins Dos Santos V.A."/>
            <person name="Jensen O.N."/>
            <person name="Pelaez A.I."/>
            <person name="Sanchez J."/>
            <person name="Ferrer M."/>
        </authorList>
    </citation>
    <scope>NUCLEOTIDE SEQUENCE</scope>
</reference>
<keyword evidence="3" id="KW-0436">Ligase</keyword>
<sequence>MLDTWWQTETGGILCTTAPGIDPMKPGSAGPGVLGIHPEVRDEDGRVIPPGSGRAGVLVIPHPWPGQLATIWGDPQRYVDTYFKRFNVRPESSDWTDWPYLTGDGALQAADGYIRILGRIDDVINVAGHRLGAKEIESACLTVPGIAEAAVVPEADAVKGRRPAVYVSLRSGSVPSRELAEQVTRAIETQIGKIARPTHVWIVPDMPKTRSGKILRRILSAISNGRPTGDVTTLANPEVVAEIERLVRDPDRCQRA</sequence>
<name>T1CAM7_9ZZZZ</name>
<dbReference type="InterPro" id="IPR042099">
    <property type="entry name" value="ANL_N_sf"/>
</dbReference>
<feature type="domain" description="AMP-binding enzyme C-terminal" evidence="2">
    <location>
        <begin position="135"/>
        <end position="213"/>
    </location>
</feature>